<dbReference type="AlphaFoldDB" id="F9UCR7"/>
<dbReference type="InterPro" id="IPR003746">
    <property type="entry name" value="DUF167"/>
</dbReference>
<dbReference type="SMART" id="SM01152">
    <property type="entry name" value="DUF167"/>
    <property type="match status" value="1"/>
</dbReference>
<reference evidence="3 4" key="1">
    <citation type="submission" date="2011-06" db="EMBL/GenBank/DDBJ databases">
        <title>The draft genome of Thiocapsa marina 5811.</title>
        <authorList>
            <consortium name="US DOE Joint Genome Institute (JGI-PGF)"/>
            <person name="Lucas S."/>
            <person name="Han J."/>
            <person name="Cheng J.-F."/>
            <person name="Goodwin L."/>
            <person name="Pitluck S."/>
            <person name="Peters L."/>
            <person name="Land M.L."/>
            <person name="Hauser L."/>
            <person name="Vogl K."/>
            <person name="Liu Z."/>
            <person name="Imhoff J."/>
            <person name="Thiel V."/>
            <person name="Frigaard N.-U."/>
            <person name="Bryant D."/>
            <person name="Woyke T.J."/>
        </authorList>
    </citation>
    <scope>NUCLEOTIDE SEQUENCE [LARGE SCALE GENOMIC DNA]</scope>
    <source>
        <strain evidence="3 4">5811</strain>
    </source>
</reference>
<dbReference type="GO" id="GO:0005737">
    <property type="term" value="C:cytoplasm"/>
    <property type="evidence" value="ECO:0007669"/>
    <property type="project" value="TreeGrafter"/>
</dbReference>
<dbReference type="EMBL" id="AFWV01000008">
    <property type="protein sequence ID" value="EGV18180.1"/>
    <property type="molecule type" value="Genomic_DNA"/>
</dbReference>
<dbReference type="STRING" id="768671.ThimaDRAFT_2719"/>
<comment type="similarity">
    <text evidence="1 2">Belongs to the UPF0235 family.</text>
</comment>
<dbReference type="InterPro" id="IPR036591">
    <property type="entry name" value="YggU-like_sf"/>
</dbReference>
<dbReference type="Proteomes" id="UP000005459">
    <property type="component" value="Unassembled WGS sequence"/>
</dbReference>
<dbReference type="HAMAP" id="MF_00634">
    <property type="entry name" value="UPF0235"/>
    <property type="match status" value="1"/>
</dbReference>
<organism evidence="3 4">
    <name type="scientific">Thiocapsa marina 5811</name>
    <dbReference type="NCBI Taxonomy" id="768671"/>
    <lineage>
        <taxon>Bacteria</taxon>
        <taxon>Pseudomonadati</taxon>
        <taxon>Pseudomonadota</taxon>
        <taxon>Gammaproteobacteria</taxon>
        <taxon>Chromatiales</taxon>
        <taxon>Chromatiaceae</taxon>
        <taxon>Thiocapsa</taxon>
    </lineage>
</organism>
<name>F9UCR7_9GAMM</name>
<dbReference type="PANTHER" id="PTHR13420:SF7">
    <property type="entry name" value="UPF0235 PROTEIN C15ORF40"/>
    <property type="match status" value="1"/>
</dbReference>
<dbReference type="Pfam" id="PF02594">
    <property type="entry name" value="DUF167"/>
    <property type="match status" value="1"/>
</dbReference>
<dbReference type="Gene3D" id="3.30.1200.10">
    <property type="entry name" value="YggU-like"/>
    <property type="match status" value="1"/>
</dbReference>
<evidence type="ECO:0000313" key="3">
    <source>
        <dbReference type="EMBL" id="EGV18180.1"/>
    </source>
</evidence>
<sequence length="118" mass="12756">MAGRQSVLKPPSSATPVIALDAGTWSRWDGDALELTLRVKPRAPKDAFIGAEGTHYRVAIKAPPVEGKGNTALRKFIADAFGVAPSKVSVIGGEHSRYKRLRIQAPRTFPIPVEPRSQ</sequence>
<dbReference type="SUPFAM" id="SSF69786">
    <property type="entry name" value="YggU-like"/>
    <property type="match status" value="1"/>
</dbReference>
<evidence type="ECO:0000313" key="4">
    <source>
        <dbReference type="Proteomes" id="UP000005459"/>
    </source>
</evidence>
<dbReference type="RefSeq" id="WP_007193592.1">
    <property type="nucleotide sequence ID" value="NZ_AFWV01000008.1"/>
</dbReference>
<evidence type="ECO:0000256" key="1">
    <source>
        <dbReference type="ARBA" id="ARBA00010364"/>
    </source>
</evidence>
<dbReference type="eggNOG" id="COG1872">
    <property type="taxonomic scope" value="Bacteria"/>
</dbReference>
<dbReference type="PANTHER" id="PTHR13420">
    <property type="entry name" value="UPF0235 PROTEIN C15ORF40"/>
    <property type="match status" value="1"/>
</dbReference>
<dbReference type="NCBIfam" id="TIGR00251">
    <property type="entry name" value="DUF167 family protein"/>
    <property type="match status" value="1"/>
</dbReference>
<gene>
    <name evidence="3" type="ORF">ThimaDRAFT_2719</name>
</gene>
<evidence type="ECO:0000256" key="2">
    <source>
        <dbReference type="HAMAP-Rule" id="MF_00634"/>
    </source>
</evidence>
<proteinExistence type="inferred from homology"/>
<accession>F9UCR7</accession>
<protein>
    <recommendedName>
        <fullName evidence="2">UPF0235 protein ThimaDRAFT_2719</fullName>
    </recommendedName>
</protein>
<keyword evidence="4" id="KW-1185">Reference proteome</keyword>